<dbReference type="AlphaFoldDB" id="A0A9D4GL74"/>
<dbReference type="EMBL" id="JAIWYP010000005">
    <property type="protein sequence ID" value="KAH3819436.1"/>
    <property type="molecule type" value="Genomic_DNA"/>
</dbReference>
<dbReference type="SUPFAM" id="SSF81296">
    <property type="entry name" value="E set domains"/>
    <property type="match status" value="1"/>
</dbReference>
<keyword evidence="2" id="KW-1185">Reference proteome</keyword>
<evidence type="ECO:0000313" key="1">
    <source>
        <dbReference type="EMBL" id="KAH3819436.1"/>
    </source>
</evidence>
<protein>
    <recommendedName>
        <fullName evidence="3">Beta-N-acetylhexosaminidase</fullName>
    </recommendedName>
</protein>
<reference evidence="1" key="1">
    <citation type="journal article" date="2019" name="bioRxiv">
        <title>The Genome of the Zebra Mussel, Dreissena polymorpha: A Resource for Invasive Species Research.</title>
        <authorList>
            <person name="McCartney M.A."/>
            <person name="Auch B."/>
            <person name="Kono T."/>
            <person name="Mallez S."/>
            <person name="Zhang Y."/>
            <person name="Obille A."/>
            <person name="Becker A."/>
            <person name="Abrahante J.E."/>
            <person name="Garbe J."/>
            <person name="Badalamenti J.P."/>
            <person name="Herman A."/>
            <person name="Mangelson H."/>
            <person name="Liachko I."/>
            <person name="Sullivan S."/>
            <person name="Sone E.D."/>
            <person name="Koren S."/>
            <person name="Silverstein K.A.T."/>
            <person name="Beckman K.B."/>
            <person name="Gohl D.M."/>
        </authorList>
    </citation>
    <scope>NUCLEOTIDE SEQUENCE</scope>
    <source>
        <strain evidence="1">Duluth1</strain>
        <tissue evidence="1">Whole animal</tissue>
    </source>
</reference>
<comment type="caution">
    <text evidence="1">The sequence shown here is derived from an EMBL/GenBank/DDBJ whole genome shotgun (WGS) entry which is preliminary data.</text>
</comment>
<name>A0A9D4GL74_DREPO</name>
<evidence type="ECO:0000313" key="2">
    <source>
        <dbReference type="Proteomes" id="UP000828390"/>
    </source>
</evidence>
<reference evidence="1" key="2">
    <citation type="submission" date="2020-11" db="EMBL/GenBank/DDBJ databases">
        <authorList>
            <person name="McCartney M.A."/>
            <person name="Auch B."/>
            <person name="Kono T."/>
            <person name="Mallez S."/>
            <person name="Becker A."/>
            <person name="Gohl D.M."/>
            <person name="Silverstein K.A.T."/>
            <person name="Koren S."/>
            <person name="Bechman K.B."/>
            <person name="Herman A."/>
            <person name="Abrahante J.E."/>
            <person name="Garbe J."/>
        </authorList>
    </citation>
    <scope>NUCLEOTIDE SEQUENCE</scope>
    <source>
        <strain evidence="1">Duluth1</strain>
        <tissue evidence="1">Whole animal</tissue>
    </source>
</reference>
<dbReference type="Proteomes" id="UP000828390">
    <property type="component" value="Unassembled WGS sequence"/>
</dbReference>
<dbReference type="Gene3D" id="3.20.20.80">
    <property type="entry name" value="Glycosidases"/>
    <property type="match status" value="1"/>
</dbReference>
<accession>A0A9D4GL74</accession>
<proteinExistence type="predicted"/>
<gene>
    <name evidence="1" type="ORF">DPMN_121171</name>
</gene>
<evidence type="ECO:0008006" key="3">
    <source>
        <dbReference type="Google" id="ProtNLM"/>
    </source>
</evidence>
<sequence length="71" mass="8170">MDSMIFPRLLCVAERAWHKAEWEAESDADRQQEGQDLDWARFAHILGSKELARLDSMGVAYHLPPLGARYL</sequence>
<organism evidence="1 2">
    <name type="scientific">Dreissena polymorpha</name>
    <name type="common">Zebra mussel</name>
    <name type="synonym">Mytilus polymorpha</name>
    <dbReference type="NCBI Taxonomy" id="45954"/>
    <lineage>
        <taxon>Eukaryota</taxon>
        <taxon>Metazoa</taxon>
        <taxon>Spiralia</taxon>
        <taxon>Lophotrochozoa</taxon>
        <taxon>Mollusca</taxon>
        <taxon>Bivalvia</taxon>
        <taxon>Autobranchia</taxon>
        <taxon>Heteroconchia</taxon>
        <taxon>Euheterodonta</taxon>
        <taxon>Imparidentia</taxon>
        <taxon>Neoheterodontei</taxon>
        <taxon>Myida</taxon>
        <taxon>Dreissenoidea</taxon>
        <taxon>Dreissenidae</taxon>
        <taxon>Dreissena</taxon>
    </lineage>
</organism>
<dbReference type="InterPro" id="IPR014756">
    <property type="entry name" value="Ig_E-set"/>
</dbReference>